<evidence type="ECO:0000313" key="3">
    <source>
        <dbReference type="Proteomes" id="UP000229331"/>
    </source>
</evidence>
<proteinExistence type="predicted"/>
<organism evidence="2 3">
    <name type="scientific">Mycobacterium phage PDRPv</name>
    <dbReference type="NCBI Taxonomy" id="1640882"/>
    <lineage>
        <taxon>Viruses</taxon>
        <taxon>Duplodnaviria</taxon>
        <taxon>Heunggongvirae</taxon>
        <taxon>Uroviricota</taxon>
        <taxon>Caudoviricetes</taxon>
        <taxon>Bclasvirinae</taxon>
        <taxon>Pegunavirus</taxon>
        <taxon>Pegunavirus oline</taxon>
    </lineage>
</organism>
<feature type="region of interest" description="Disordered" evidence="1">
    <location>
        <begin position="217"/>
        <end position="250"/>
    </location>
</feature>
<feature type="region of interest" description="Disordered" evidence="1">
    <location>
        <begin position="49"/>
        <end position="76"/>
    </location>
</feature>
<evidence type="ECO:0000313" key="2">
    <source>
        <dbReference type="EMBL" id="AKF12398.1"/>
    </source>
</evidence>
<dbReference type="EMBL" id="KR029086">
    <property type="protein sequence ID" value="AKF12398.1"/>
    <property type="molecule type" value="Genomic_DNA"/>
</dbReference>
<feature type="compositionally biased region" description="Basic and acidic residues" evidence="1">
    <location>
        <begin position="49"/>
        <end position="63"/>
    </location>
</feature>
<reference evidence="2 3" key="1">
    <citation type="submission" date="2015-03" db="EMBL/GenBank/DDBJ databases">
        <title>Whole genome Sequence of Mycobacteriophages from Delhi, India.</title>
        <authorList>
            <person name="Bajpai U."/>
        </authorList>
    </citation>
    <scope>NUCLEOTIDE SEQUENCE [LARGE SCALE GENOMIC DNA]</scope>
</reference>
<name>A0A162CIJ6_9CAUD</name>
<feature type="compositionally biased region" description="Low complexity" evidence="1">
    <location>
        <begin position="219"/>
        <end position="230"/>
    </location>
</feature>
<evidence type="ECO:0000256" key="1">
    <source>
        <dbReference type="SAM" id="MobiDB-lite"/>
    </source>
</evidence>
<dbReference type="Proteomes" id="UP000229331">
    <property type="component" value="Segment"/>
</dbReference>
<sequence length="250" mass="27415">MSAPHTEVEVSAQLAIVSSLLATTCRGWTDISTVRADLRARKRELKRRLAEVKRNNQREKENTTMEDPNGADKAPKGVVADPSTPADLLAAAAEAEKAAAAFRRQAAEIARAAEEARRPKMPTVQTGVSVVVTFRRYTSGREYNYAAIGWRAGTSVRWAVTGTETRRFNWSGLLDFIGEANWHTIAEVTQTRTVLASSGEPPVAEVMGRYGKVLRTERPSSPFERPSSPFVGGAQYGGEVRPGPYSEFEF</sequence>
<gene>
    <name evidence="2" type="ORF">PDRPv_102</name>
</gene>
<protein>
    <submittedName>
        <fullName evidence="2">Uncharacterized protein</fullName>
    </submittedName>
</protein>
<accession>A0A162CIJ6</accession>